<feature type="compositionally biased region" description="Polar residues" evidence="1">
    <location>
        <begin position="94"/>
        <end position="111"/>
    </location>
</feature>
<dbReference type="AlphaFoldDB" id="A0A2P6TVX7"/>
<keyword evidence="3" id="KW-1185">Reference proteome</keyword>
<protein>
    <submittedName>
        <fullName evidence="2">8-amino-7-oxononanoate synthase</fullName>
    </submittedName>
</protein>
<sequence>MLRALLESFRRADLKAQASFTDHKLDEQTERTLFESVGHGLKKGSLKITTAVTDGAEKVGDFFLHLASFGSRKGVPPPDLPPDVVPHSDSSDSMQPPSTVETSDPSGVQRSSLSGVYRVDYQKYPISGYIKLPAALQPFVNLPIMDHVVVVAKPTGDISGGLEHYREALSKDERRGAPIFAVIDQPGKSIKDKGYLWIEIPLSDIFKLNVGDMKSVDDYMKVLSKKGRWNYKDRQKKFAAGCTCEYVPLKLGDKEMVDTLWPLYKNTGERNGFTVLTEAEFYDFHLTTPDLTVMLMRDKEDGRIITFCTGVRAGDTLMPMWCGTDYENEKSRSCSTYFNMLYEYVKIGIADPGINWIDLGASRRSAKTAIGFDGFPVSIYIRCKNSVQEALYSQMMAIYFKKDELINDP</sequence>
<evidence type="ECO:0000313" key="2">
    <source>
        <dbReference type="EMBL" id="PRW58211.1"/>
    </source>
</evidence>
<evidence type="ECO:0000256" key="1">
    <source>
        <dbReference type="SAM" id="MobiDB-lite"/>
    </source>
</evidence>
<proteinExistence type="predicted"/>
<dbReference type="Gene3D" id="3.40.630.30">
    <property type="match status" value="1"/>
</dbReference>
<evidence type="ECO:0000313" key="3">
    <source>
        <dbReference type="Proteomes" id="UP000239899"/>
    </source>
</evidence>
<reference evidence="2 3" key="1">
    <citation type="journal article" date="2018" name="Plant J.">
        <title>Genome sequences of Chlorella sorokiniana UTEX 1602 and Micractinium conductrix SAG 241.80: implications to maltose excretion by a green alga.</title>
        <authorList>
            <person name="Arriola M.B."/>
            <person name="Velmurugan N."/>
            <person name="Zhang Y."/>
            <person name="Plunkett M.H."/>
            <person name="Hondzo H."/>
            <person name="Barney B.M."/>
        </authorList>
    </citation>
    <scope>NUCLEOTIDE SEQUENCE [LARGE SCALE GENOMIC DNA]</scope>
    <source>
        <strain evidence="3">UTEX 1602</strain>
    </source>
</reference>
<dbReference type="EMBL" id="LHPG02000005">
    <property type="protein sequence ID" value="PRW58211.1"/>
    <property type="molecule type" value="Genomic_DNA"/>
</dbReference>
<feature type="region of interest" description="Disordered" evidence="1">
    <location>
        <begin position="74"/>
        <end position="111"/>
    </location>
</feature>
<comment type="caution">
    <text evidence="2">The sequence shown here is derived from an EMBL/GenBank/DDBJ whole genome shotgun (WGS) entry which is preliminary data.</text>
</comment>
<dbReference type="OrthoDB" id="506877at2759"/>
<accession>A0A2P6TVX7</accession>
<dbReference type="SUPFAM" id="SSF55729">
    <property type="entry name" value="Acyl-CoA N-acyltransferases (Nat)"/>
    <property type="match status" value="1"/>
</dbReference>
<dbReference type="Proteomes" id="UP000239899">
    <property type="component" value="Unassembled WGS sequence"/>
</dbReference>
<feature type="compositionally biased region" description="Pro residues" evidence="1">
    <location>
        <begin position="75"/>
        <end position="84"/>
    </location>
</feature>
<organism evidence="2 3">
    <name type="scientific">Chlorella sorokiniana</name>
    <name type="common">Freshwater green alga</name>
    <dbReference type="NCBI Taxonomy" id="3076"/>
    <lineage>
        <taxon>Eukaryota</taxon>
        <taxon>Viridiplantae</taxon>
        <taxon>Chlorophyta</taxon>
        <taxon>core chlorophytes</taxon>
        <taxon>Trebouxiophyceae</taxon>
        <taxon>Chlorellales</taxon>
        <taxon>Chlorellaceae</taxon>
        <taxon>Chlorella clade</taxon>
        <taxon>Chlorella</taxon>
    </lineage>
</organism>
<gene>
    <name evidence="2" type="ORF">C2E21_2895</name>
</gene>
<dbReference type="InterPro" id="IPR016181">
    <property type="entry name" value="Acyl_CoA_acyltransferase"/>
</dbReference>
<name>A0A2P6TVX7_CHLSO</name>